<dbReference type="AlphaFoldDB" id="A0A7E4VTF9"/>
<reference evidence="1" key="1">
    <citation type="journal article" date="2013" name="Genetics">
        <title>The draft genome and transcriptome of Panagrellus redivivus are shaped by the harsh demands of a free-living lifestyle.</title>
        <authorList>
            <person name="Srinivasan J."/>
            <person name="Dillman A.R."/>
            <person name="Macchietto M.G."/>
            <person name="Heikkinen L."/>
            <person name="Lakso M."/>
            <person name="Fracchia K.M."/>
            <person name="Antoshechkin I."/>
            <person name="Mortazavi A."/>
            <person name="Wong G."/>
            <person name="Sternberg P.W."/>
        </authorList>
    </citation>
    <scope>NUCLEOTIDE SEQUENCE [LARGE SCALE GENOMIC DNA]</scope>
    <source>
        <strain evidence="1">MT8872</strain>
    </source>
</reference>
<evidence type="ECO:0000313" key="2">
    <source>
        <dbReference type="WBParaSite" id="Pan_g3225.t1"/>
    </source>
</evidence>
<reference evidence="2" key="2">
    <citation type="submission" date="2020-10" db="UniProtKB">
        <authorList>
            <consortium name="WormBaseParasite"/>
        </authorList>
    </citation>
    <scope>IDENTIFICATION</scope>
</reference>
<protein>
    <submittedName>
        <fullName evidence="2">Glucuronosyltransferase</fullName>
    </submittedName>
</protein>
<dbReference type="Proteomes" id="UP000492821">
    <property type="component" value="Unassembled WGS sequence"/>
</dbReference>
<dbReference type="WBParaSite" id="Pan_g3225.t1">
    <property type="protein sequence ID" value="Pan_g3225.t1"/>
    <property type="gene ID" value="Pan_g3225"/>
</dbReference>
<evidence type="ECO:0000313" key="1">
    <source>
        <dbReference type="Proteomes" id="UP000492821"/>
    </source>
</evidence>
<name>A0A7E4VTF9_PANRE</name>
<sequence>MFANLMIRHMPYLFYGHQIHIRNRKNAKNDGPPSDLQSFKMVLPSPKKYSIYICGVCQIMELTPELFTYFKDNLIIFYGEYLWMTNSGVTVVNLVSPDTPLYVQELHSFCATATTTTLTEPVAFSEICPFIAHCKDINLYVPVTYGASFTNIARKNRFAPVNFCALEQDMSDNVMLEMVDYFLSLPNRSSDWETRFHQSKPISLIKVVVDKIAAAGFKKGSAVASRTPFNMIRVCISKETGTFDCSFLPTVLVGSDDLTFL</sequence>
<proteinExistence type="predicted"/>
<accession>A0A7E4VTF9</accession>
<organism evidence="1 2">
    <name type="scientific">Panagrellus redivivus</name>
    <name type="common">Microworm</name>
    <dbReference type="NCBI Taxonomy" id="6233"/>
    <lineage>
        <taxon>Eukaryota</taxon>
        <taxon>Metazoa</taxon>
        <taxon>Ecdysozoa</taxon>
        <taxon>Nematoda</taxon>
        <taxon>Chromadorea</taxon>
        <taxon>Rhabditida</taxon>
        <taxon>Tylenchina</taxon>
        <taxon>Panagrolaimomorpha</taxon>
        <taxon>Panagrolaimoidea</taxon>
        <taxon>Panagrolaimidae</taxon>
        <taxon>Panagrellus</taxon>
    </lineage>
</organism>
<keyword evidence="1" id="KW-1185">Reference proteome</keyword>